<accession>A0ACC0HL44</accession>
<sequence>MDNTTDMDTEIAREDIGEQQLPALGLPPSKSFKEALATTRNCSYAFDSRVEILSSDEENDDVQEGHSKIQGIYPEHRGLPTISLPKKLLAKIRKPWENALILASMRSEEVDRRRIRDIVKDLVTDSPIHYPSMDLLKLLSWNCRGADNNNFKRNFVEIIRAHKPEIIILMETKVTFSKMGNFFNRLGFTASSIVDPIGRVRGIWIIWDTTQVNVRASSVSSQVIYATIHKEDYEEWVLAAIYASPNPVMRKHLWVKLEDMTENMDKPWLVVGDFNDYASQGEKRSFTSTQSSNRSQKFLERINNCNLINLGSSGPKMTWTNDRQGLANTIERLDRALSNPEWRTMFPEATVRVLLRTYSDHSPLVIYTQDIP</sequence>
<dbReference type="Proteomes" id="UP001060215">
    <property type="component" value="Chromosome 4"/>
</dbReference>
<reference evidence="1 2" key="1">
    <citation type="journal article" date="2022" name="Plant J.">
        <title>Chromosome-level genome of Camellia lanceoleosa provides a valuable resource for understanding genome evolution and self-incompatibility.</title>
        <authorList>
            <person name="Gong W."/>
            <person name="Xiao S."/>
            <person name="Wang L."/>
            <person name="Liao Z."/>
            <person name="Chang Y."/>
            <person name="Mo W."/>
            <person name="Hu G."/>
            <person name="Li W."/>
            <person name="Zhao G."/>
            <person name="Zhu H."/>
            <person name="Hu X."/>
            <person name="Ji K."/>
            <person name="Xiang X."/>
            <person name="Song Q."/>
            <person name="Yuan D."/>
            <person name="Jin S."/>
            <person name="Zhang L."/>
        </authorList>
    </citation>
    <scope>NUCLEOTIDE SEQUENCE [LARGE SCALE GENOMIC DNA]</scope>
    <source>
        <strain evidence="1">SQ_2022a</strain>
    </source>
</reference>
<protein>
    <submittedName>
        <fullName evidence="1">Uncharacterized protein</fullName>
    </submittedName>
</protein>
<evidence type="ECO:0000313" key="2">
    <source>
        <dbReference type="Proteomes" id="UP001060215"/>
    </source>
</evidence>
<dbReference type="EMBL" id="CM045761">
    <property type="protein sequence ID" value="KAI8014297.1"/>
    <property type="molecule type" value="Genomic_DNA"/>
</dbReference>
<comment type="caution">
    <text evidence="1">The sequence shown here is derived from an EMBL/GenBank/DDBJ whole genome shotgun (WGS) entry which is preliminary data.</text>
</comment>
<name>A0ACC0HL44_9ERIC</name>
<gene>
    <name evidence="1" type="ORF">LOK49_LG05G01952</name>
</gene>
<evidence type="ECO:0000313" key="1">
    <source>
        <dbReference type="EMBL" id="KAI8014297.1"/>
    </source>
</evidence>
<proteinExistence type="predicted"/>
<keyword evidence="2" id="KW-1185">Reference proteome</keyword>
<organism evidence="1 2">
    <name type="scientific">Camellia lanceoleosa</name>
    <dbReference type="NCBI Taxonomy" id="1840588"/>
    <lineage>
        <taxon>Eukaryota</taxon>
        <taxon>Viridiplantae</taxon>
        <taxon>Streptophyta</taxon>
        <taxon>Embryophyta</taxon>
        <taxon>Tracheophyta</taxon>
        <taxon>Spermatophyta</taxon>
        <taxon>Magnoliopsida</taxon>
        <taxon>eudicotyledons</taxon>
        <taxon>Gunneridae</taxon>
        <taxon>Pentapetalae</taxon>
        <taxon>asterids</taxon>
        <taxon>Ericales</taxon>
        <taxon>Theaceae</taxon>
        <taxon>Camellia</taxon>
    </lineage>
</organism>